<dbReference type="RefSeq" id="WP_128215865.1">
    <property type="nucleotide sequence ID" value="NZ_CP025746.1"/>
</dbReference>
<dbReference type="PANTHER" id="PTHR43415">
    <property type="entry name" value="SPERMIDINE N(1)-ACETYLTRANSFERASE"/>
    <property type="match status" value="1"/>
</dbReference>
<sequence>MDINIRQASLEDCDELYNIRQMPKVMENILSYKNEPKDGIKNKFLNKGQDLWIVAEADDKVVGLIILGVHRNPRKSHVGYLTIIVNSNYHGMGIGSKLMSTVMDIADNNLKLKRLELSVFIENERAINLYKKFGFDIEGIAKRTALRNGIYCDEYNMARLLLD</sequence>
<proteinExistence type="predicted"/>
<reference evidence="2 3" key="1">
    <citation type="submission" date="2018-01" db="EMBL/GenBank/DDBJ databases">
        <title>Genome Sequencing and Assembly of Anaerobacter polyendosporus strain CT4.</title>
        <authorList>
            <person name="Tachaapaikoon C."/>
            <person name="Sutheeworapong S."/>
            <person name="Jenjaroenpun P."/>
            <person name="Wongsurawat T."/>
            <person name="Nookeaw I."/>
            <person name="Cheawchanlertfa P."/>
            <person name="Kosugi A."/>
            <person name="Cheevadhanarak S."/>
            <person name="Ratanakhanokchai K."/>
        </authorList>
    </citation>
    <scope>NUCLEOTIDE SEQUENCE [LARGE SCALE GENOMIC DNA]</scope>
    <source>
        <strain evidence="2 3">CT4</strain>
    </source>
</reference>
<gene>
    <name evidence="2" type="ORF">C1I91_27960</name>
</gene>
<dbReference type="InterPro" id="IPR000182">
    <property type="entry name" value="GNAT_dom"/>
</dbReference>
<feature type="domain" description="N-acetyltransferase" evidence="1">
    <location>
        <begin position="3"/>
        <end position="162"/>
    </location>
</feature>
<dbReference type="CDD" id="cd04301">
    <property type="entry name" value="NAT_SF"/>
    <property type="match status" value="1"/>
</dbReference>
<name>A0A3R5UJ94_9CLOT</name>
<keyword evidence="3" id="KW-1185">Reference proteome</keyword>
<dbReference type="InterPro" id="IPR016181">
    <property type="entry name" value="Acyl_CoA_acyltransferase"/>
</dbReference>
<evidence type="ECO:0000259" key="1">
    <source>
        <dbReference type="PROSITE" id="PS51186"/>
    </source>
</evidence>
<accession>A0A3R5UJ94</accession>
<dbReference type="PROSITE" id="PS51186">
    <property type="entry name" value="GNAT"/>
    <property type="match status" value="1"/>
</dbReference>
<dbReference type="SUPFAM" id="SSF55729">
    <property type="entry name" value="Acyl-CoA N-acyltransferases (Nat)"/>
    <property type="match status" value="1"/>
</dbReference>
<dbReference type="Pfam" id="PF00583">
    <property type="entry name" value="Acetyltransf_1"/>
    <property type="match status" value="1"/>
</dbReference>
<evidence type="ECO:0000313" key="3">
    <source>
        <dbReference type="Proteomes" id="UP000286268"/>
    </source>
</evidence>
<protein>
    <submittedName>
        <fullName evidence="2">GNAT family N-acetyltransferase</fullName>
    </submittedName>
</protein>
<keyword evidence="2" id="KW-0808">Transferase</keyword>
<organism evidence="2 3">
    <name type="scientific">Clostridium manihotivorum</name>
    <dbReference type="NCBI Taxonomy" id="2320868"/>
    <lineage>
        <taxon>Bacteria</taxon>
        <taxon>Bacillati</taxon>
        <taxon>Bacillota</taxon>
        <taxon>Clostridia</taxon>
        <taxon>Eubacteriales</taxon>
        <taxon>Clostridiaceae</taxon>
        <taxon>Clostridium</taxon>
    </lineage>
</organism>
<dbReference type="GO" id="GO:0016747">
    <property type="term" value="F:acyltransferase activity, transferring groups other than amino-acyl groups"/>
    <property type="evidence" value="ECO:0007669"/>
    <property type="project" value="InterPro"/>
</dbReference>
<dbReference type="KEGG" id="cmah:C1I91_27960"/>
<dbReference type="EMBL" id="CP025746">
    <property type="protein sequence ID" value="QAA35174.1"/>
    <property type="molecule type" value="Genomic_DNA"/>
</dbReference>
<dbReference type="OrthoDB" id="948250at2"/>
<dbReference type="Gene3D" id="3.40.630.30">
    <property type="match status" value="1"/>
</dbReference>
<evidence type="ECO:0000313" key="2">
    <source>
        <dbReference type="EMBL" id="QAA35174.1"/>
    </source>
</evidence>
<dbReference type="AlphaFoldDB" id="A0A3R5UJ94"/>
<dbReference type="Proteomes" id="UP000286268">
    <property type="component" value="Chromosome"/>
</dbReference>
<dbReference type="PANTHER" id="PTHR43415:SF3">
    <property type="entry name" value="GNAT-FAMILY ACETYLTRANSFERASE"/>
    <property type="match status" value="1"/>
</dbReference>